<organism evidence="2 3">
    <name type="scientific">Pseudolactococcus hodotermopsidis</name>
    <dbReference type="NCBI Taxonomy" id="2709157"/>
    <lineage>
        <taxon>Bacteria</taxon>
        <taxon>Bacillati</taxon>
        <taxon>Bacillota</taxon>
        <taxon>Bacilli</taxon>
        <taxon>Lactobacillales</taxon>
        <taxon>Streptococcaceae</taxon>
        <taxon>Pseudolactococcus</taxon>
    </lineage>
</organism>
<name>A0A6A0BD79_9LACT</name>
<accession>A0A6A0BD79</accession>
<keyword evidence="1" id="KW-0812">Transmembrane</keyword>
<gene>
    <name evidence="2" type="ORF">Hs30E_08590</name>
</gene>
<keyword evidence="3" id="KW-1185">Reference proteome</keyword>
<comment type="caution">
    <text evidence="2">The sequence shown here is derived from an EMBL/GenBank/DDBJ whole genome shotgun (WGS) entry which is preliminary data.</text>
</comment>
<protein>
    <submittedName>
        <fullName evidence="2">Uncharacterized protein</fullName>
    </submittedName>
</protein>
<keyword evidence="1" id="KW-1133">Transmembrane helix</keyword>
<dbReference type="Proteomes" id="UP000480303">
    <property type="component" value="Unassembled WGS sequence"/>
</dbReference>
<evidence type="ECO:0000256" key="1">
    <source>
        <dbReference type="SAM" id="Phobius"/>
    </source>
</evidence>
<feature type="transmembrane region" description="Helical" evidence="1">
    <location>
        <begin position="35"/>
        <end position="57"/>
    </location>
</feature>
<keyword evidence="1" id="KW-0472">Membrane</keyword>
<reference evidence="2 3" key="1">
    <citation type="submission" date="2020-02" db="EMBL/GenBank/DDBJ databases">
        <title>Draft genome sequence of Lactococcus sp. Hs30E4-3.</title>
        <authorList>
            <person name="Noda S."/>
            <person name="Yuki M."/>
            <person name="Ohkuma M."/>
        </authorList>
    </citation>
    <scope>NUCLEOTIDE SEQUENCE [LARGE SCALE GENOMIC DNA]</scope>
    <source>
        <strain evidence="2 3">Hs30E4-3</strain>
    </source>
</reference>
<feature type="transmembrane region" description="Helical" evidence="1">
    <location>
        <begin position="7"/>
        <end position="23"/>
    </location>
</feature>
<sequence>MKSSFKLGFILFFIGDLILLFNLNVQEWLPKPVNAFSLMILVFAIGVLVDLSGILMMRKHRH</sequence>
<dbReference type="EMBL" id="BLLI01000019">
    <property type="protein sequence ID" value="GFH42308.1"/>
    <property type="molecule type" value="Genomic_DNA"/>
</dbReference>
<proteinExistence type="predicted"/>
<dbReference type="RefSeq" id="WP_172208287.1">
    <property type="nucleotide sequence ID" value="NZ_BLLI01000019.1"/>
</dbReference>
<evidence type="ECO:0000313" key="2">
    <source>
        <dbReference type="EMBL" id="GFH42308.1"/>
    </source>
</evidence>
<dbReference type="AlphaFoldDB" id="A0A6A0BD79"/>
<evidence type="ECO:0000313" key="3">
    <source>
        <dbReference type="Proteomes" id="UP000480303"/>
    </source>
</evidence>